<protein>
    <recommendedName>
        <fullName evidence="7">Protein phosphatase 1 regulatory subunit 14B</fullName>
    </recommendedName>
</protein>
<dbReference type="GO" id="GO:0005737">
    <property type="term" value="C:cytoplasm"/>
    <property type="evidence" value="ECO:0007669"/>
    <property type="project" value="InterPro"/>
</dbReference>
<evidence type="ECO:0000256" key="2">
    <source>
        <dbReference type="ARBA" id="ARBA00022553"/>
    </source>
</evidence>
<dbReference type="Proteomes" id="UP001374579">
    <property type="component" value="Unassembled WGS sequence"/>
</dbReference>
<keyword evidence="3" id="KW-0650">Protein phosphatase inhibitor</keyword>
<name>A0AAN9BEV6_9CAEN</name>
<dbReference type="PANTHER" id="PTHR16188:SF14">
    <property type="entry name" value="GEO07393P1"/>
    <property type="match status" value="1"/>
</dbReference>
<dbReference type="Gene3D" id="1.10.150.220">
    <property type="entry name" value="CPI-17"/>
    <property type="match status" value="1"/>
</dbReference>
<dbReference type="SUPFAM" id="SSF81790">
    <property type="entry name" value="Myosin phosphatase inhibitor 17kDa protein, CPI-17"/>
    <property type="match status" value="1"/>
</dbReference>
<evidence type="ECO:0000313" key="5">
    <source>
        <dbReference type="EMBL" id="KAK7103873.1"/>
    </source>
</evidence>
<feature type="region of interest" description="Disordered" evidence="4">
    <location>
        <begin position="23"/>
        <end position="62"/>
    </location>
</feature>
<comment type="caution">
    <text evidence="5">The sequence shown here is derived from an EMBL/GenBank/DDBJ whole genome shotgun (WGS) entry which is preliminary data.</text>
</comment>
<reference evidence="5 6" key="1">
    <citation type="submission" date="2024-02" db="EMBL/GenBank/DDBJ databases">
        <title>Chromosome-scale genome assembly of the rough periwinkle Littorina saxatilis.</title>
        <authorList>
            <person name="De Jode A."/>
            <person name="Faria R."/>
            <person name="Formenti G."/>
            <person name="Sims Y."/>
            <person name="Smith T.P."/>
            <person name="Tracey A."/>
            <person name="Wood J.M.D."/>
            <person name="Zagrodzka Z.B."/>
            <person name="Johannesson K."/>
            <person name="Butlin R.K."/>
            <person name="Leder E.H."/>
        </authorList>
    </citation>
    <scope>NUCLEOTIDE SEQUENCE [LARGE SCALE GENOMIC DNA]</scope>
    <source>
        <strain evidence="5">Snail1</strain>
        <tissue evidence="5">Muscle</tissue>
    </source>
</reference>
<dbReference type="PANTHER" id="PTHR16188">
    <property type="entry name" value="PROTEIN PHOSPHATASE 1 INHIBITOR POTENTIATED BY PROTEIN KINASE C"/>
    <property type="match status" value="1"/>
</dbReference>
<dbReference type="GO" id="GO:0004865">
    <property type="term" value="F:protein serine/threonine phosphatase inhibitor activity"/>
    <property type="evidence" value="ECO:0007669"/>
    <property type="project" value="TreeGrafter"/>
</dbReference>
<evidence type="ECO:0000313" key="6">
    <source>
        <dbReference type="Proteomes" id="UP001374579"/>
    </source>
</evidence>
<sequence>MSHRNPFRKSVGFYEVMATSYSRTGNSDTSYKPPAKPMEAHMKHGVNPPGKSSQRESSVNFETKDKCVNQHEQRKRYLTAKYGAHQMLLIKKRLEVEMWVFDELKRLYCTENDDHDCDLELEEILNLDTDAERREYTMDQVAGAKLSQEEVHKFVDELLKRAKTL</sequence>
<keyword evidence="6" id="KW-1185">Reference proteome</keyword>
<comment type="similarity">
    <text evidence="1">Belongs to the PP1 inhibitor family.</text>
</comment>
<dbReference type="InterPro" id="IPR008025">
    <property type="entry name" value="CPI-17"/>
</dbReference>
<dbReference type="Pfam" id="PF05361">
    <property type="entry name" value="PP1_inhibitor"/>
    <property type="match status" value="1"/>
</dbReference>
<dbReference type="InterPro" id="IPR036658">
    <property type="entry name" value="CPI-17_sf"/>
</dbReference>
<organism evidence="5 6">
    <name type="scientific">Littorina saxatilis</name>
    <dbReference type="NCBI Taxonomy" id="31220"/>
    <lineage>
        <taxon>Eukaryota</taxon>
        <taxon>Metazoa</taxon>
        <taxon>Spiralia</taxon>
        <taxon>Lophotrochozoa</taxon>
        <taxon>Mollusca</taxon>
        <taxon>Gastropoda</taxon>
        <taxon>Caenogastropoda</taxon>
        <taxon>Littorinimorpha</taxon>
        <taxon>Littorinoidea</taxon>
        <taxon>Littorinidae</taxon>
        <taxon>Littorina</taxon>
    </lineage>
</organism>
<feature type="compositionally biased region" description="Polar residues" evidence="4">
    <location>
        <begin position="50"/>
        <end position="61"/>
    </location>
</feature>
<evidence type="ECO:0000256" key="3">
    <source>
        <dbReference type="ARBA" id="ARBA00023272"/>
    </source>
</evidence>
<dbReference type="AlphaFoldDB" id="A0AAN9BEV6"/>
<keyword evidence="2" id="KW-0597">Phosphoprotein</keyword>
<accession>A0AAN9BEV6</accession>
<dbReference type="EMBL" id="JBAMIC010000008">
    <property type="protein sequence ID" value="KAK7103873.1"/>
    <property type="molecule type" value="Genomic_DNA"/>
</dbReference>
<gene>
    <name evidence="5" type="ORF">V1264_018681</name>
</gene>
<evidence type="ECO:0000256" key="1">
    <source>
        <dbReference type="ARBA" id="ARBA00005483"/>
    </source>
</evidence>
<evidence type="ECO:0008006" key="7">
    <source>
        <dbReference type="Google" id="ProtNLM"/>
    </source>
</evidence>
<proteinExistence type="inferred from homology"/>
<evidence type="ECO:0000256" key="4">
    <source>
        <dbReference type="SAM" id="MobiDB-lite"/>
    </source>
</evidence>